<name>A0ABR2HC23_9EUKA</name>
<evidence type="ECO:0000313" key="4">
    <source>
        <dbReference type="Proteomes" id="UP001470230"/>
    </source>
</evidence>
<gene>
    <name evidence="3" type="ORF">M9Y10_025796</name>
</gene>
<sequence length="149" mass="16594">MVFSGDVVLNAGKDNPNGKSAKNRKIHKIEKNKVTITKFGDYWNENKKPKIVINADSKRYDIDTKYIDNFAKISSNPTYSFGDKVEGDEENSVNNRNGNNENTNDKPKDDEKKLSTGAIIGIVVGCVAFVAIVIVVIVVVVNKKKESWM</sequence>
<evidence type="ECO:0000256" key="2">
    <source>
        <dbReference type="SAM" id="Phobius"/>
    </source>
</evidence>
<evidence type="ECO:0000256" key="1">
    <source>
        <dbReference type="SAM" id="MobiDB-lite"/>
    </source>
</evidence>
<dbReference type="Proteomes" id="UP001470230">
    <property type="component" value="Unassembled WGS sequence"/>
</dbReference>
<reference evidence="3 4" key="1">
    <citation type="submission" date="2024-04" db="EMBL/GenBank/DDBJ databases">
        <title>Tritrichomonas musculus Genome.</title>
        <authorList>
            <person name="Alves-Ferreira E."/>
            <person name="Grigg M."/>
            <person name="Lorenzi H."/>
            <person name="Galac M."/>
        </authorList>
    </citation>
    <scope>NUCLEOTIDE SEQUENCE [LARGE SCALE GENOMIC DNA]</scope>
    <source>
        <strain evidence="3 4">EAF2021</strain>
    </source>
</reference>
<feature type="region of interest" description="Disordered" evidence="1">
    <location>
        <begin position="74"/>
        <end position="111"/>
    </location>
</feature>
<protein>
    <submittedName>
        <fullName evidence="3">Uncharacterized protein</fullName>
    </submittedName>
</protein>
<dbReference type="EMBL" id="JAPFFF010000037">
    <property type="protein sequence ID" value="KAK8842930.1"/>
    <property type="molecule type" value="Genomic_DNA"/>
</dbReference>
<dbReference type="PANTHER" id="PTHR16861:SF4">
    <property type="entry name" value="SH3 DOMAIN PROTEIN (AFU_ORTHOLOGUE AFUA_1G13610)"/>
    <property type="match status" value="1"/>
</dbReference>
<keyword evidence="2" id="KW-1133">Transmembrane helix</keyword>
<comment type="caution">
    <text evidence="3">The sequence shown here is derived from an EMBL/GenBank/DDBJ whole genome shotgun (WGS) entry which is preliminary data.</text>
</comment>
<organism evidence="3 4">
    <name type="scientific">Tritrichomonas musculus</name>
    <dbReference type="NCBI Taxonomy" id="1915356"/>
    <lineage>
        <taxon>Eukaryota</taxon>
        <taxon>Metamonada</taxon>
        <taxon>Parabasalia</taxon>
        <taxon>Tritrichomonadida</taxon>
        <taxon>Tritrichomonadidae</taxon>
        <taxon>Tritrichomonas</taxon>
    </lineage>
</organism>
<evidence type="ECO:0000313" key="3">
    <source>
        <dbReference type="EMBL" id="KAK8842930.1"/>
    </source>
</evidence>
<accession>A0ABR2HC23</accession>
<dbReference type="PANTHER" id="PTHR16861">
    <property type="entry name" value="GLYCOPROTEIN 38"/>
    <property type="match status" value="1"/>
</dbReference>
<keyword evidence="2" id="KW-0812">Transmembrane</keyword>
<proteinExistence type="predicted"/>
<feature type="compositionally biased region" description="Low complexity" evidence="1">
    <location>
        <begin position="92"/>
        <end position="102"/>
    </location>
</feature>
<keyword evidence="4" id="KW-1185">Reference proteome</keyword>
<feature type="transmembrane region" description="Helical" evidence="2">
    <location>
        <begin position="118"/>
        <end position="141"/>
    </location>
</feature>
<feature type="region of interest" description="Disordered" evidence="1">
    <location>
        <begin position="1"/>
        <end position="24"/>
    </location>
</feature>
<keyword evidence="2" id="KW-0472">Membrane</keyword>